<dbReference type="HOGENOM" id="CLU_1152612_0_0_1"/>
<name>G0P4Q5_CAEBE</name>
<gene>
    <name evidence="2" type="primary">Cbn-msh-5</name>
    <name evidence="2" type="ORF">CAEBREN_15879</name>
</gene>
<accession>G0P4Q5</accession>
<evidence type="ECO:0000313" key="2">
    <source>
        <dbReference type="EMBL" id="EGT45051.1"/>
    </source>
</evidence>
<evidence type="ECO:0000313" key="3">
    <source>
        <dbReference type="Proteomes" id="UP000008068"/>
    </source>
</evidence>
<dbReference type="OrthoDB" id="5877212at2759"/>
<dbReference type="GO" id="GO:0006298">
    <property type="term" value="P:mismatch repair"/>
    <property type="evidence" value="ECO:0007669"/>
    <property type="project" value="InterPro"/>
</dbReference>
<proteinExistence type="predicted"/>
<dbReference type="Proteomes" id="UP000008068">
    <property type="component" value="Unassembled WGS sequence"/>
</dbReference>
<dbReference type="GO" id="GO:0005524">
    <property type="term" value="F:ATP binding"/>
    <property type="evidence" value="ECO:0007669"/>
    <property type="project" value="InterPro"/>
</dbReference>
<evidence type="ECO:0000256" key="1">
    <source>
        <dbReference type="SAM" id="MobiDB-lite"/>
    </source>
</evidence>
<sequence>MNPKEYRDETVLSLSFAQNMLGAAYYEQSTQLVKVMNDISEDHEFVFLKRYAQHEKLQRDANDKETTQETIPTWDASLAYSTDETSLQNENEDDDDEAFDGPPAMLYKLTNNFYKMPRALQRLKLMVGAEDSSMSDEDRYTIVRSFGALLLFLDETRLGVEKEPLSVTPPIKSIKTLTLENLVDIDYNTIQALDILPKELESKNVFQRFQSGTAKLIHWECFVSTVNALLEIISIVRQTPV</sequence>
<dbReference type="GO" id="GO:0030983">
    <property type="term" value="F:mismatched DNA binding"/>
    <property type="evidence" value="ECO:0007669"/>
    <property type="project" value="InterPro"/>
</dbReference>
<dbReference type="STRING" id="135651.G0P4Q5"/>
<organism evidence="3">
    <name type="scientific">Caenorhabditis brenneri</name>
    <name type="common">Nematode worm</name>
    <dbReference type="NCBI Taxonomy" id="135651"/>
    <lineage>
        <taxon>Eukaryota</taxon>
        <taxon>Metazoa</taxon>
        <taxon>Ecdysozoa</taxon>
        <taxon>Nematoda</taxon>
        <taxon>Chromadorea</taxon>
        <taxon>Rhabditida</taxon>
        <taxon>Rhabditina</taxon>
        <taxon>Rhabditomorpha</taxon>
        <taxon>Rhabditoidea</taxon>
        <taxon>Rhabditidae</taxon>
        <taxon>Peloderinae</taxon>
        <taxon>Caenorhabditis</taxon>
    </lineage>
</organism>
<feature type="region of interest" description="Disordered" evidence="1">
    <location>
        <begin position="82"/>
        <end position="101"/>
    </location>
</feature>
<dbReference type="SUPFAM" id="SSF53150">
    <property type="entry name" value="DNA repair protein MutS, domain II"/>
    <property type="match status" value="1"/>
</dbReference>
<dbReference type="AlphaFoldDB" id="G0P4Q5"/>
<dbReference type="InParanoid" id="G0P4Q5"/>
<feature type="compositionally biased region" description="Acidic residues" evidence="1">
    <location>
        <begin position="90"/>
        <end position="99"/>
    </location>
</feature>
<dbReference type="EMBL" id="GL380066">
    <property type="protein sequence ID" value="EGT45051.1"/>
    <property type="molecule type" value="Genomic_DNA"/>
</dbReference>
<protein>
    <submittedName>
        <fullName evidence="2">CBN-MSH-5 protein</fullName>
    </submittedName>
</protein>
<dbReference type="eggNOG" id="KOG0221">
    <property type="taxonomic scope" value="Eukaryota"/>
</dbReference>
<dbReference type="InterPro" id="IPR036678">
    <property type="entry name" value="MutS_con_dom_sf"/>
</dbReference>
<reference evidence="3" key="1">
    <citation type="submission" date="2011-07" db="EMBL/GenBank/DDBJ databases">
        <authorList>
            <consortium name="Caenorhabditis brenneri Sequencing and Analysis Consortium"/>
            <person name="Wilson R.K."/>
        </authorList>
    </citation>
    <scope>NUCLEOTIDE SEQUENCE [LARGE SCALE GENOMIC DNA]</scope>
    <source>
        <strain evidence="3">PB2801</strain>
    </source>
</reference>
<keyword evidence="3" id="KW-1185">Reference proteome</keyword>